<dbReference type="Gene3D" id="1.25.40.10">
    <property type="entry name" value="Tetratricopeptide repeat domain"/>
    <property type="match status" value="1"/>
</dbReference>
<dbReference type="Proteomes" id="UP001364472">
    <property type="component" value="Unassembled WGS sequence"/>
</dbReference>
<gene>
    <name evidence="1" type="ORF">WB794_00290</name>
</gene>
<dbReference type="EMBL" id="JBBDHC010000001">
    <property type="protein sequence ID" value="MEJ1248122.1"/>
    <property type="molecule type" value="Genomic_DNA"/>
</dbReference>
<organism evidence="1 2">
    <name type="scientific">Denitratimonas tolerans</name>
    <dbReference type="NCBI Taxonomy" id="1338420"/>
    <lineage>
        <taxon>Bacteria</taxon>
        <taxon>Pseudomonadati</taxon>
        <taxon>Pseudomonadota</taxon>
        <taxon>Gammaproteobacteria</taxon>
        <taxon>Lysobacterales</taxon>
        <taxon>Lysobacteraceae</taxon>
        <taxon>Denitratimonas</taxon>
    </lineage>
</organism>
<dbReference type="SUPFAM" id="SSF48452">
    <property type="entry name" value="TPR-like"/>
    <property type="match status" value="1"/>
</dbReference>
<sequence length="181" mass="20510">MPTLPTPKAVVDFWREAGPEGWFGRRTAFDDRFRERFLAAHMAAARRELDDWMDSAEGALALMVLLDQFPRNCFRGTAHMFATDALALSLARTALARGYDRETEAALRLFLYLPFEHSEVLENQHRAVELCTPLGAPFDQHARVHRDVIERFGRFPHRNAAFGRETTAEEQAFLDAGGFAG</sequence>
<proteinExistence type="predicted"/>
<dbReference type="InterPro" id="IPR011990">
    <property type="entry name" value="TPR-like_helical_dom_sf"/>
</dbReference>
<evidence type="ECO:0000313" key="2">
    <source>
        <dbReference type="Proteomes" id="UP001364472"/>
    </source>
</evidence>
<comment type="caution">
    <text evidence="1">The sequence shown here is derived from an EMBL/GenBank/DDBJ whole genome shotgun (WGS) entry which is preliminary data.</text>
</comment>
<name>A0AAW9R020_9GAMM</name>
<reference evidence="1 2" key="1">
    <citation type="journal article" date="2016" name="Antonie Van Leeuwenhoek">
        <title>Denitratimonas tolerans gen. nov., sp. nov., a denitrifying bacterium isolated from a bioreactor for tannery wastewater treatment.</title>
        <authorList>
            <person name="Han S.I."/>
            <person name="Kim J.O."/>
            <person name="Lee Y.R."/>
            <person name="Ekpeghere K.I."/>
            <person name="Koh S.C."/>
            <person name="Whang K.S."/>
        </authorList>
    </citation>
    <scope>NUCLEOTIDE SEQUENCE [LARGE SCALE GENOMIC DNA]</scope>
    <source>
        <strain evidence="1 2">KACC 17565</strain>
    </source>
</reference>
<keyword evidence="2" id="KW-1185">Reference proteome</keyword>
<protein>
    <submittedName>
        <fullName evidence="1">DUF924 family protein</fullName>
    </submittedName>
</protein>
<dbReference type="RefSeq" id="WP_337333840.1">
    <property type="nucleotide sequence ID" value="NZ_JBBDHC010000001.1"/>
</dbReference>
<dbReference type="AlphaFoldDB" id="A0AAW9R020"/>
<dbReference type="InterPro" id="IPR010323">
    <property type="entry name" value="DUF924"/>
</dbReference>
<dbReference type="Pfam" id="PF06041">
    <property type="entry name" value="DUF924"/>
    <property type="match status" value="1"/>
</dbReference>
<dbReference type="Gene3D" id="1.20.58.320">
    <property type="entry name" value="TPR-like"/>
    <property type="match status" value="1"/>
</dbReference>
<accession>A0AAW9R020</accession>
<evidence type="ECO:0000313" key="1">
    <source>
        <dbReference type="EMBL" id="MEJ1248122.1"/>
    </source>
</evidence>